<dbReference type="EMBL" id="SLUO01000035">
    <property type="protein sequence ID" value="TCL53541.1"/>
    <property type="molecule type" value="Genomic_DNA"/>
</dbReference>
<dbReference type="RefSeq" id="WP_051869308.1">
    <property type="nucleotide sequence ID" value="NZ_JPNB01000001.1"/>
</dbReference>
<keyword evidence="4" id="KW-1185">Reference proteome</keyword>
<protein>
    <submittedName>
        <fullName evidence="3">Putative secreted protein (Type I secretion substrate)</fullName>
    </submittedName>
</protein>
<dbReference type="InterPro" id="IPR014044">
    <property type="entry name" value="CAP_dom"/>
</dbReference>
<dbReference type="PANTHER" id="PTHR31157:SF1">
    <property type="entry name" value="SCP DOMAIN-CONTAINING PROTEIN"/>
    <property type="match status" value="1"/>
</dbReference>
<dbReference type="CDD" id="cd05379">
    <property type="entry name" value="CAP_bacterial"/>
    <property type="match status" value="1"/>
</dbReference>
<evidence type="ECO:0000256" key="1">
    <source>
        <dbReference type="SAM" id="MobiDB-lite"/>
    </source>
</evidence>
<dbReference type="SUPFAM" id="SSF55797">
    <property type="entry name" value="PR-1-like"/>
    <property type="match status" value="1"/>
</dbReference>
<dbReference type="Proteomes" id="UP000295718">
    <property type="component" value="Unassembled WGS sequence"/>
</dbReference>
<accession>A0A4R1QLD2</accession>
<feature type="domain" description="SCP" evidence="2">
    <location>
        <begin position="186"/>
        <end position="299"/>
    </location>
</feature>
<dbReference type="AlphaFoldDB" id="A0A4R1QLD2"/>
<reference evidence="3 4" key="1">
    <citation type="submission" date="2019-03" db="EMBL/GenBank/DDBJ databases">
        <title>Genomic Encyclopedia of Type Strains, Phase IV (KMG-IV): sequencing the most valuable type-strain genomes for metagenomic binning, comparative biology and taxonomic classification.</title>
        <authorList>
            <person name="Goeker M."/>
        </authorList>
    </citation>
    <scope>NUCLEOTIDE SEQUENCE [LARGE SCALE GENOMIC DNA]</scope>
    <source>
        <strain evidence="3 4">DSM 100556</strain>
    </source>
</reference>
<dbReference type="Gene3D" id="3.40.33.10">
    <property type="entry name" value="CAP"/>
    <property type="match status" value="1"/>
</dbReference>
<organism evidence="3 4">
    <name type="scientific">Kineothrix alysoides</name>
    <dbReference type="NCBI Taxonomy" id="1469948"/>
    <lineage>
        <taxon>Bacteria</taxon>
        <taxon>Bacillati</taxon>
        <taxon>Bacillota</taxon>
        <taxon>Clostridia</taxon>
        <taxon>Lachnospirales</taxon>
        <taxon>Lachnospiraceae</taxon>
        <taxon>Kineothrix</taxon>
    </lineage>
</organism>
<sequence length="301" mass="31011">MNLLPSILVATTLIGGGNFAGQCPVNVSQLQSQLNSNCPTQQVIVGNSSNLESVLNGMGVNTDSIKDYLQSANNGTNCPTNPSTSNPGTGTTTPSTCPTKPSTSTPGTGTTKPDTSTPGTGTTKPDTSTPGTGTTTPDTNNSGNGTTTPDTNTPGTGTTTPGTNNSGNGNSGTETNTNKSYVEQVVDLVNAERAKAGLSALTMTSELNAAAQIRAQETTQSFSHTRPDGSSFSSVLKESGISYRGAGENIAWGQATPEDVVNAWMNSEGHRANILNKNYTSIGVGYYLNGSTPYWSQLFTY</sequence>
<feature type="region of interest" description="Disordered" evidence="1">
    <location>
        <begin position="73"/>
        <end position="177"/>
    </location>
</feature>
<evidence type="ECO:0000313" key="4">
    <source>
        <dbReference type="Proteomes" id="UP000295718"/>
    </source>
</evidence>
<name>A0A4R1QLD2_9FIRM</name>
<dbReference type="Pfam" id="PF00188">
    <property type="entry name" value="CAP"/>
    <property type="match status" value="1"/>
</dbReference>
<dbReference type="InterPro" id="IPR035940">
    <property type="entry name" value="CAP_sf"/>
</dbReference>
<gene>
    <name evidence="3" type="ORF">EDD76_1351</name>
</gene>
<proteinExistence type="predicted"/>
<evidence type="ECO:0000259" key="2">
    <source>
        <dbReference type="Pfam" id="PF00188"/>
    </source>
</evidence>
<comment type="caution">
    <text evidence="3">The sequence shown here is derived from an EMBL/GenBank/DDBJ whole genome shotgun (WGS) entry which is preliminary data.</text>
</comment>
<dbReference type="PANTHER" id="PTHR31157">
    <property type="entry name" value="SCP DOMAIN-CONTAINING PROTEIN"/>
    <property type="match status" value="1"/>
</dbReference>
<dbReference type="STRING" id="1469948.GCA_000732725_01228"/>
<evidence type="ECO:0000313" key="3">
    <source>
        <dbReference type="EMBL" id="TCL53541.1"/>
    </source>
</evidence>